<name>A0AA39L4B6_SARSR</name>
<protein>
    <recommendedName>
        <fullName evidence="3">DUF1688-domain-containing protein</fullName>
    </recommendedName>
</protein>
<dbReference type="EMBL" id="JAPDFR010000009">
    <property type="protein sequence ID" value="KAK0383419.1"/>
    <property type="molecule type" value="Genomic_DNA"/>
</dbReference>
<dbReference type="InterPro" id="IPR012469">
    <property type="entry name" value="DUF1688"/>
</dbReference>
<proteinExistence type="predicted"/>
<dbReference type="PANTHER" id="PTHR31687">
    <property type="match status" value="1"/>
</dbReference>
<evidence type="ECO:0008006" key="3">
    <source>
        <dbReference type="Google" id="ProtNLM"/>
    </source>
</evidence>
<reference evidence="1" key="1">
    <citation type="submission" date="2022-10" db="EMBL/GenBank/DDBJ databases">
        <title>Determination and structural analysis of whole genome sequence of Sarocladium strictum F4-1.</title>
        <authorList>
            <person name="Hu L."/>
            <person name="Jiang Y."/>
        </authorList>
    </citation>
    <scope>NUCLEOTIDE SEQUENCE</scope>
    <source>
        <strain evidence="1">F4-1</strain>
    </source>
</reference>
<accession>A0AA39L4B6</accession>
<evidence type="ECO:0000313" key="2">
    <source>
        <dbReference type="Proteomes" id="UP001175261"/>
    </source>
</evidence>
<dbReference type="Pfam" id="PF07958">
    <property type="entry name" value="DUF1688"/>
    <property type="match status" value="1"/>
</dbReference>
<dbReference type="AlphaFoldDB" id="A0AA39L4B6"/>
<gene>
    <name evidence="1" type="ORF">NLU13_9331</name>
</gene>
<keyword evidence="2" id="KW-1185">Reference proteome</keyword>
<dbReference type="PANTHER" id="PTHR31687:SF3">
    <property type="entry name" value="PROTEIN URG3"/>
    <property type="match status" value="1"/>
</dbReference>
<sequence length="423" mass="45810">MSMASDIKYLLSLQAVRERANQVVEAATKDQLLHFVYHADRMPAVASYVGGIIERDFGPDRFHEIPPHGRWQHFNVGGIDRISSLLADVSGDIAKTRLLVDLFWVSVLLDAGAGDVWSFTEPGSEQTYSRSEGLAVASLYMFKAGAFSSDAEEPLSVDGHALSNLAKETLATGLQVSASNPLVGLDARLQLLRDVGASLLQAKTDGIPNGRPSDMIDILLETAPSPAPLDYAVLWDTLQRILIPAWPKTRTQVRGHPVGDAWPLAVLGAPIGDTAGIQPFHKLTQWLGYSLTVPFVRILGREWSNTELGTGLPEYRNGGLFVDMEVLTLKKPTLEAGQAASGQDLPLLDATSDAIVEWRALTVALLDRLHGLISERFAEKGVTITMAQMLEAGSWKSGREIAAQLRPSTKSSPILIDGDGTIF</sequence>
<comment type="caution">
    <text evidence="1">The sequence shown here is derived from an EMBL/GenBank/DDBJ whole genome shotgun (WGS) entry which is preliminary data.</text>
</comment>
<organism evidence="1 2">
    <name type="scientific">Sarocladium strictum</name>
    <name type="common">Black bundle disease fungus</name>
    <name type="synonym">Acremonium strictum</name>
    <dbReference type="NCBI Taxonomy" id="5046"/>
    <lineage>
        <taxon>Eukaryota</taxon>
        <taxon>Fungi</taxon>
        <taxon>Dikarya</taxon>
        <taxon>Ascomycota</taxon>
        <taxon>Pezizomycotina</taxon>
        <taxon>Sordariomycetes</taxon>
        <taxon>Hypocreomycetidae</taxon>
        <taxon>Hypocreales</taxon>
        <taxon>Sarocladiaceae</taxon>
        <taxon>Sarocladium</taxon>
    </lineage>
</organism>
<dbReference type="Proteomes" id="UP001175261">
    <property type="component" value="Unassembled WGS sequence"/>
</dbReference>
<evidence type="ECO:0000313" key="1">
    <source>
        <dbReference type="EMBL" id="KAK0383419.1"/>
    </source>
</evidence>